<dbReference type="EMBL" id="NPEF02000032">
    <property type="protein sequence ID" value="MDV6237766.1"/>
    <property type="molecule type" value="Genomic_DNA"/>
</dbReference>
<sequence length="189" mass="21780">MINIEVSTYDDFKDFYSTTASLLIQKSNLSDEKASILLDKGISFTKFGITLFIFSIIAWQIVASFVGFTQQVIFGILSSSFLFVFIELLSAWFLKQYKSFTDTSTYMLKIKALVDRYMFAFLVIEKFPNTSARVSNAELILKIIEKEIKWPDSRVNKENVDYYARDVINALSESIKAIRSNDSKVQYKK</sequence>
<protein>
    <submittedName>
        <fullName evidence="2">Uncharacterized protein</fullName>
    </submittedName>
</protein>
<organism evidence="2 3">
    <name type="scientific">Leptospira ellisii</name>
    <dbReference type="NCBI Taxonomy" id="2023197"/>
    <lineage>
        <taxon>Bacteria</taxon>
        <taxon>Pseudomonadati</taxon>
        <taxon>Spirochaetota</taxon>
        <taxon>Spirochaetia</taxon>
        <taxon>Leptospirales</taxon>
        <taxon>Leptospiraceae</taxon>
        <taxon>Leptospira</taxon>
    </lineage>
</organism>
<keyword evidence="1" id="KW-1133">Transmembrane helix</keyword>
<evidence type="ECO:0000256" key="1">
    <source>
        <dbReference type="SAM" id="Phobius"/>
    </source>
</evidence>
<reference evidence="2 3" key="1">
    <citation type="journal article" date="2018" name="Microb. Genom.">
        <title>Deciphering the unexplored Leptospira diversity from soils uncovers genomic evolution to virulence.</title>
        <authorList>
            <person name="Thibeaux R."/>
            <person name="Iraola G."/>
            <person name="Ferres I."/>
            <person name="Bierque E."/>
            <person name="Girault D."/>
            <person name="Soupe-Gilbert M.E."/>
            <person name="Picardeau M."/>
            <person name="Goarant C."/>
        </authorList>
    </citation>
    <scope>NUCLEOTIDE SEQUENCE [LARGE SCALE GENOMIC DNA]</scope>
    <source>
        <strain evidence="2 3">ATI7-C-A5</strain>
    </source>
</reference>
<comment type="caution">
    <text evidence="2">The sequence shown here is derived from an EMBL/GenBank/DDBJ whole genome shotgun (WGS) entry which is preliminary data.</text>
</comment>
<name>A0AAE4QTK9_9LEPT</name>
<keyword evidence="1" id="KW-0472">Membrane</keyword>
<dbReference type="RefSeq" id="WP_243399561.1">
    <property type="nucleotide sequence ID" value="NZ_NPEF02000032.1"/>
</dbReference>
<feature type="transmembrane region" description="Helical" evidence="1">
    <location>
        <begin position="72"/>
        <end position="94"/>
    </location>
</feature>
<dbReference type="AlphaFoldDB" id="A0AAE4QTK9"/>
<dbReference type="Proteomes" id="UP000232122">
    <property type="component" value="Unassembled WGS sequence"/>
</dbReference>
<feature type="transmembrane region" description="Helical" evidence="1">
    <location>
        <begin position="47"/>
        <end position="66"/>
    </location>
</feature>
<proteinExistence type="predicted"/>
<keyword evidence="3" id="KW-1185">Reference proteome</keyword>
<gene>
    <name evidence="2" type="ORF">CH379_019225</name>
</gene>
<accession>A0AAE4QTK9</accession>
<keyword evidence="1" id="KW-0812">Transmembrane</keyword>
<evidence type="ECO:0000313" key="2">
    <source>
        <dbReference type="EMBL" id="MDV6237766.1"/>
    </source>
</evidence>
<evidence type="ECO:0000313" key="3">
    <source>
        <dbReference type="Proteomes" id="UP000232122"/>
    </source>
</evidence>